<evidence type="ECO:0000259" key="4">
    <source>
        <dbReference type="Pfam" id="PF17806"/>
    </source>
</evidence>
<dbReference type="InterPro" id="IPR006222">
    <property type="entry name" value="GCVT_N"/>
</dbReference>
<reference evidence="5" key="1">
    <citation type="submission" date="2020-02" db="EMBL/GenBank/DDBJ databases">
        <authorList>
            <person name="Meier V. D."/>
        </authorList>
    </citation>
    <scope>NUCLEOTIDE SEQUENCE</scope>
    <source>
        <strain evidence="5">AVDCRST_MAG54</strain>
    </source>
</reference>
<dbReference type="InterPro" id="IPR029043">
    <property type="entry name" value="GcvT/YgfZ_C"/>
</dbReference>
<evidence type="ECO:0000256" key="1">
    <source>
        <dbReference type="ARBA" id="ARBA00023002"/>
    </source>
</evidence>
<dbReference type="AlphaFoldDB" id="A0A6J4HJ10"/>
<dbReference type="Pfam" id="PF01571">
    <property type="entry name" value="GCV_T"/>
    <property type="match status" value="1"/>
</dbReference>
<keyword evidence="1 5" id="KW-0560">Oxidoreductase</keyword>
<dbReference type="Gene3D" id="3.30.1360.120">
    <property type="entry name" value="Probable tRNA modification gtpase trme, domain 1"/>
    <property type="match status" value="1"/>
</dbReference>
<name>A0A6J4HJ10_9PSEU</name>
<dbReference type="Pfam" id="PF08669">
    <property type="entry name" value="GCV_T_C"/>
    <property type="match status" value="1"/>
</dbReference>
<accession>A0A6J4HJ10</accession>
<dbReference type="SUPFAM" id="SSF103025">
    <property type="entry name" value="Folate-binding domain"/>
    <property type="match status" value="1"/>
</dbReference>
<dbReference type="EMBL" id="CADCTH010000089">
    <property type="protein sequence ID" value="CAA9222595.1"/>
    <property type="molecule type" value="Genomic_DNA"/>
</dbReference>
<feature type="non-terminal residue" evidence="5">
    <location>
        <position position="1"/>
    </location>
</feature>
<feature type="domain" description="GCVT N-terminal" evidence="2">
    <location>
        <begin position="220"/>
        <end position="483"/>
    </location>
</feature>
<dbReference type="EC" id="1.5.3.1" evidence="5"/>
<dbReference type="SUPFAM" id="SSF101790">
    <property type="entry name" value="Aminomethyltransferase beta-barrel domain"/>
    <property type="match status" value="1"/>
</dbReference>
<evidence type="ECO:0000259" key="3">
    <source>
        <dbReference type="Pfam" id="PF08669"/>
    </source>
</evidence>
<dbReference type="GO" id="GO:0008115">
    <property type="term" value="F:sarcosine oxidase activity"/>
    <property type="evidence" value="ECO:0007669"/>
    <property type="project" value="UniProtKB-EC"/>
</dbReference>
<gene>
    <name evidence="5" type="ORF">AVDCRST_MAG54-635</name>
</gene>
<evidence type="ECO:0000259" key="2">
    <source>
        <dbReference type="Pfam" id="PF01571"/>
    </source>
</evidence>
<proteinExistence type="predicted"/>
<dbReference type="Pfam" id="PF17806">
    <property type="entry name" value="SO_alpha_A3"/>
    <property type="match status" value="1"/>
</dbReference>
<dbReference type="InterPro" id="IPR027266">
    <property type="entry name" value="TrmE/GcvT-like"/>
</dbReference>
<protein>
    <submittedName>
        <fullName evidence="5">Sarcosine oxidase alpha subunit</fullName>
        <ecNumber evidence="5">1.5.3.1</ecNumber>
    </submittedName>
</protein>
<feature type="domain" description="Aminomethyltransferase C-terminal" evidence="3">
    <location>
        <begin position="503"/>
        <end position="583"/>
    </location>
</feature>
<sequence length="591" mass="63358">ETVTAAHGRQGVRVVERGDERRVEADLLVTAVGWTAPTSLLNQSGDVPVYDPRAARFRPDPERMPANVLAAGGIVGDEDVDALVEHGDAVGREAARRAHAAHGSAPVAVAGLPVAAHPELFSAGTGGFVDLSEDVSAKDLLTAVAEGYDSVELVKRYTTATMGPAQGKLETVNTVAIVAAATGRTIAETGTTTWRPMYAPVTLGALAGRPREPVRYSPMQPWHERHGAVPLVAGQWIRPDHYGDPAAEVTAVRTAVGLIDVTPIGKLDLRGPDVPQLLELLYVNKWQKLGVGRVRYGLMCAEDGVVLDDGVTGRLGEEHYLMSTTSSGAATVWEWVERWLQTARPEWRVHVTPVTTAYASINVAGPRSRELLGRLVDDVDLYPDAFGYMSVRTGTVAGVADCVVWRIGFTGELSFEVHVPAGYGLHVWERLVEAGQDLGVRPFGVEAQRILRLEKGHAIVGQDTDGLTQAFSAGVDELIKLDKPDFVGRPELVWQVQRGTHPRLVGLRPLDGSVVPPEASQILDGAGAIAGRVTSSRMSPTLGRSIALAQLDPELAALGTRVTVRLPDGRDVTAEVTERVHVDPEGERQRV</sequence>
<organism evidence="5">
    <name type="scientific">uncultured Actinomycetospora sp</name>
    <dbReference type="NCBI Taxonomy" id="1135996"/>
    <lineage>
        <taxon>Bacteria</taxon>
        <taxon>Bacillati</taxon>
        <taxon>Actinomycetota</taxon>
        <taxon>Actinomycetes</taxon>
        <taxon>Pseudonocardiales</taxon>
        <taxon>Pseudonocardiaceae</taxon>
        <taxon>Actinomycetospora</taxon>
        <taxon>environmental samples</taxon>
    </lineage>
</organism>
<feature type="domain" description="SoxA A3" evidence="4">
    <location>
        <begin position="128"/>
        <end position="209"/>
    </location>
</feature>
<dbReference type="PANTHER" id="PTHR43757:SF2">
    <property type="entry name" value="AMINOMETHYLTRANSFERASE, MITOCHONDRIAL"/>
    <property type="match status" value="1"/>
</dbReference>
<evidence type="ECO:0000313" key="5">
    <source>
        <dbReference type="EMBL" id="CAA9222595.1"/>
    </source>
</evidence>
<dbReference type="InterPro" id="IPR013977">
    <property type="entry name" value="GcvT_C"/>
</dbReference>
<dbReference type="PANTHER" id="PTHR43757">
    <property type="entry name" value="AMINOMETHYLTRANSFERASE"/>
    <property type="match status" value="1"/>
</dbReference>
<dbReference type="InterPro" id="IPR041854">
    <property type="entry name" value="BFD-like_2Fe2S-bd_dom_sf"/>
</dbReference>
<dbReference type="InterPro" id="IPR028896">
    <property type="entry name" value="GcvT/YgfZ/DmdA"/>
</dbReference>
<dbReference type="Gene3D" id="1.10.10.1100">
    <property type="entry name" value="BFD-like [2Fe-2S]-binding domain"/>
    <property type="match status" value="1"/>
</dbReference>
<dbReference type="InterPro" id="IPR041117">
    <property type="entry name" value="SoxA_A3"/>
</dbReference>